<dbReference type="GO" id="GO:0005634">
    <property type="term" value="C:nucleus"/>
    <property type="evidence" value="ECO:0007669"/>
    <property type="project" value="UniProtKB-SubCell"/>
</dbReference>
<feature type="region of interest" description="Disordered" evidence="3">
    <location>
        <begin position="91"/>
        <end position="175"/>
    </location>
</feature>
<comment type="caution">
    <text evidence="4">The sequence shown here is derived from an EMBL/GenBank/DDBJ whole genome shotgun (WGS) entry which is preliminary data.</text>
</comment>
<comment type="subcellular location">
    <subcellularLocation>
        <location evidence="1">Nucleus</location>
    </subcellularLocation>
</comment>
<feature type="compositionally biased region" description="Polar residues" evidence="3">
    <location>
        <begin position="327"/>
        <end position="338"/>
    </location>
</feature>
<feature type="compositionally biased region" description="Polar residues" evidence="3">
    <location>
        <begin position="24"/>
        <end position="34"/>
    </location>
</feature>
<dbReference type="GO" id="GO:0005496">
    <property type="term" value="F:steroid binding"/>
    <property type="evidence" value="ECO:0007669"/>
    <property type="project" value="InterPro"/>
</dbReference>
<dbReference type="AlphaFoldDB" id="A0AA38H8K8"/>
<feature type="region of interest" description="Disordered" evidence="3">
    <location>
        <begin position="327"/>
        <end position="370"/>
    </location>
</feature>
<accession>A0AA38H8K8</accession>
<feature type="region of interest" description="Disordered" evidence="3">
    <location>
        <begin position="1"/>
        <end position="61"/>
    </location>
</feature>
<feature type="compositionally biased region" description="Basic and acidic residues" evidence="3">
    <location>
        <begin position="348"/>
        <end position="362"/>
    </location>
</feature>
<evidence type="ECO:0000313" key="4">
    <source>
        <dbReference type="EMBL" id="KAI9635750.1"/>
    </source>
</evidence>
<evidence type="ECO:0000313" key="5">
    <source>
        <dbReference type="Proteomes" id="UP001164286"/>
    </source>
</evidence>
<dbReference type="Proteomes" id="UP001164286">
    <property type="component" value="Unassembled WGS sequence"/>
</dbReference>
<keyword evidence="5" id="KW-1185">Reference proteome</keyword>
<dbReference type="InterPro" id="IPR001103">
    <property type="entry name" value="Andrgn_rcpt"/>
</dbReference>
<dbReference type="Pfam" id="PF02166">
    <property type="entry name" value="Androgen_recep"/>
    <property type="match status" value="1"/>
</dbReference>
<sequence>MNTGLSQDLNRPLPPYGSDFAHTSRLNEAQQSQLPPAPGRVLADVTEEDGDEPAADDGADHFSVISYTSEADCIETAPVAHAYTDSTAVVKHREPPAVRAEQEGSTKEGSRTPSELRRQMRAFFTPRAPRDPNPPLGDRSRWSLRRGPFRREDDASSGLTRRHVRSDMTEPDAPPIATVDQSRRIIRELINISGTMYPPEIAQWLCLKDLSRKFPDPFEQLSLADMTLNELLGDLQGPPSLSQAPTHVWRTLEDWSTVESSLDPHRNSLDIMQAMNTRLSETLGLGEHGSFVMGTGAECSARKKLELITAAVVKKLQKLRERAATYSSSRATWQQASAGTGGGPPQEPPKRFNSKGEWDSHQAPDTTWGDVGSSKMGRGLFFALAALGTATVVKASTDGAPMRASACAVRDNMTNSTPAKRSSSKLRPLEFMTPTVAVRARFGLCARSERHTSSAAPASPS</sequence>
<dbReference type="RefSeq" id="XP_052945527.1">
    <property type="nucleotide sequence ID" value="XM_053088650.1"/>
</dbReference>
<dbReference type="GO" id="GO:0003677">
    <property type="term" value="F:DNA binding"/>
    <property type="evidence" value="ECO:0007669"/>
    <property type="project" value="InterPro"/>
</dbReference>
<proteinExistence type="predicted"/>
<feature type="compositionally biased region" description="Acidic residues" evidence="3">
    <location>
        <begin position="45"/>
        <end position="57"/>
    </location>
</feature>
<keyword evidence="2" id="KW-0446">Lipid-binding</keyword>
<dbReference type="EMBL" id="JAKWFO010000005">
    <property type="protein sequence ID" value="KAI9635750.1"/>
    <property type="molecule type" value="Genomic_DNA"/>
</dbReference>
<protein>
    <submittedName>
        <fullName evidence="4">Uncharacterized protein</fullName>
    </submittedName>
</protein>
<name>A0AA38H8K8_9TREE</name>
<gene>
    <name evidence="4" type="ORF">MKK02DRAFT_33103</name>
</gene>
<dbReference type="GeneID" id="77727855"/>
<evidence type="ECO:0000256" key="1">
    <source>
        <dbReference type="ARBA" id="ARBA00004123"/>
    </source>
</evidence>
<reference evidence="4" key="1">
    <citation type="journal article" date="2022" name="G3 (Bethesda)">
        <title>High quality genome of the basidiomycete yeast Dioszegia hungarica PDD-24b-2 isolated from cloud water.</title>
        <authorList>
            <person name="Jarrige D."/>
            <person name="Haridas S."/>
            <person name="Bleykasten-Grosshans C."/>
            <person name="Joly M."/>
            <person name="Nadalig T."/>
            <person name="Sancelme M."/>
            <person name="Vuilleumier S."/>
            <person name="Grigoriev I.V."/>
            <person name="Amato P."/>
            <person name="Bringel F."/>
        </authorList>
    </citation>
    <scope>NUCLEOTIDE SEQUENCE</scope>
    <source>
        <strain evidence="4">PDD-24b-2</strain>
    </source>
</reference>
<feature type="compositionally biased region" description="Basic and acidic residues" evidence="3">
    <location>
        <begin position="91"/>
        <end position="118"/>
    </location>
</feature>
<evidence type="ECO:0000256" key="2">
    <source>
        <dbReference type="ARBA" id="ARBA00023121"/>
    </source>
</evidence>
<evidence type="ECO:0000256" key="3">
    <source>
        <dbReference type="SAM" id="MobiDB-lite"/>
    </source>
</evidence>
<dbReference type="GO" id="GO:0004879">
    <property type="term" value="F:nuclear receptor activity"/>
    <property type="evidence" value="ECO:0007669"/>
    <property type="project" value="InterPro"/>
</dbReference>
<organism evidence="4 5">
    <name type="scientific">Dioszegia hungarica</name>
    <dbReference type="NCBI Taxonomy" id="4972"/>
    <lineage>
        <taxon>Eukaryota</taxon>
        <taxon>Fungi</taxon>
        <taxon>Dikarya</taxon>
        <taxon>Basidiomycota</taxon>
        <taxon>Agaricomycotina</taxon>
        <taxon>Tremellomycetes</taxon>
        <taxon>Tremellales</taxon>
        <taxon>Bulleribasidiaceae</taxon>
        <taxon>Dioszegia</taxon>
    </lineage>
</organism>